<organism evidence="1 2">
    <name type="scientific">Patella caerulea</name>
    <name type="common">Rayed Mediterranean limpet</name>
    <dbReference type="NCBI Taxonomy" id="87958"/>
    <lineage>
        <taxon>Eukaryota</taxon>
        <taxon>Metazoa</taxon>
        <taxon>Spiralia</taxon>
        <taxon>Lophotrochozoa</taxon>
        <taxon>Mollusca</taxon>
        <taxon>Gastropoda</taxon>
        <taxon>Patellogastropoda</taxon>
        <taxon>Patelloidea</taxon>
        <taxon>Patellidae</taxon>
        <taxon>Patella</taxon>
    </lineage>
</organism>
<dbReference type="EMBL" id="JAZGQO010000010">
    <property type="protein sequence ID" value="KAK6176301.1"/>
    <property type="molecule type" value="Genomic_DNA"/>
</dbReference>
<gene>
    <name evidence="1" type="ORF">SNE40_014608</name>
</gene>
<sequence length="178" mass="20149">MSSSQDALFIVKNGNLKPGKHINLGMAIKSMTDSKTLVRMLNRLGHVVNYHAIEQIETTLGESIQTRKLACPEGAVIGEVIGLAFDNFDELTGTLSGADTLHDTMGILYQNKRTQTWVDLTGIRNPEPGSQTKKKFAKKRNLQVMHHPLEPYRKKNMHEDFRLRHRGCWKSARRKQIG</sequence>
<accession>A0AAN8JIJ8</accession>
<dbReference type="PANTHER" id="PTHR46704:SF1">
    <property type="entry name" value="TELOMERE LENGTH REGULATION PROTEIN TEL2 HOMOLOG"/>
    <property type="match status" value="1"/>
</dbReference>
<evidence type="ECO:0000313" key="1">
    <source>
        <dbReference type="EMBL" id="KAK6176301.1"/>
    </source>
</evidence>
<dbReference type="AlphaFoldDB" id="A0AAN8JIJ8"/>
<keyword evidence="2" id="KW-1185">Reference proteome</keyword>
<reference evidence="1 2" key="1">
    <citation type="submission" date="2024-01" db="EMBL/GenBank/DDBJ databases">
        <title>The genome of the rayed Mediterranean limpet Patella caerulea (Linnaeus, 1758).</title>
        <authorList>
            <person name="Anh-Thu Weber A."/>
            <person name="Halstead-Nussloch G."/>
        </authorList>
    </citation>
    <scope>NUCLEOTIDE SEQUENCE [LARGE SCALE GENOMIC DNA]</scope>
    <source>
        <strain evidence="1">AATW-2023a</strain>
        <tissue evidence="1">Whole specimen</tissue>
    </source>
</reference>
<evidence type="ECO:0000313" key="2">
    <source>
        <dbReference type="Proteomes" id="UP001347796"/>
    </source>
</evidence>
<protein>
    <submittedName>
        <fullName evidence="1">Uncharacterized protein</fullName>
    </submittedName>
</protein>
<dbReference type="Proteomes" id="UP001347796">
    <property type="component" value="Unassembled WGS sequence"/>
</dbReference>
<name>A0AAN8JIJ8_PATCE</name>
<dbReference type="PANTHER" id="PTHR46704">
    <property type="entry name" value="CXC DOMAIN-CONTAINING PROTEIN-RELATED"/>
    <property type="match status" value="1"/>
</dbReference>
<comment type="caution">
    <text evidence="1">The sequence shown here is derived from an EMBL/GenBank/DDBJ whole genome shotgun (WGS) entry which is preliminary data.</text>
</comment>
<proteinExistence type="predicted"/>